<comment type="function">
    <text evidence="11">Allosteric enzyme that catalyzes the rate-limiting step in glycogen catabolism, the phosphorolytic cleavage of glycogen to produce glucose-1-phosphate, and plays a central role in maintaining cellular and organismal glucose homeostasis.</text>
</comment>
<name>A0A0R2MQZ2_9LACO</name>
<dbReference type="NCBIfam" id="TIGR02093">
    <property type="entry name" value="P_ylase"/>
    <property type="match status" value="1"/>
</dbReference>
<sequence length="802" mass="90074">MQITPDKFAQAFEDEVMRSFATSLRSATPDQQFVALANMVKRYNAKDWAATKQAYDQPTRKQVYYFSIEFLPGRFLGDYLLNLGLLDTAREALTQLGLNLEDVLAVEVDPGLGNGGLGRLASAFMDAMAAVGMAGNGNGLRYRYGLFQQDFVNGYQVELPDDWLRNGYVWETRKENRAVSVKFGGWVELQPVRQGYLQARYHDTEDVLAVPYDVPMIGYRNGVVNTLRLWQAEVPTTSMMTGTQREEITDITRGLYPDDSTEEGRRLRLRQEYFLVSAGIQSIVRNYRRTHVDLFDFAKHVAIHINDTHPAVAVAELMRILLDDAHMSWQQAWSITVQTLSYTNHTLLQEALEKWSIPLFASLLPRIYQIIQEIDRRFREKYVPLRGEAFVNRIAPLGDGQVRMAYLAVLGSHAINGVAKLHTTLLESSVLRDWYQLFPERFSNQTNGITPRRWIQTADQPLSDLLDQTIGDAWRTNPLALRSLHQYQDDDAFLTALNQTKHANKQHLAAMIQHSLGLVVDPNAIFDVQIKRLHAYKRQLLNVLGLIDRYQRLKAGEDLGVKRVHIFGAKAAPGYYYAKEIIKLINALADQINHDPSINQQLQIAFLPNYGVSMAEQIIPAADVSEQISLAGMEASGTSNMKLMAAGAVTLATLDGANIEIRDAVGPDAIVTFGLTADEVAAHQRQQDYDARALAASDPVLTRVLSALVDGSIPGIESVGRDIYDSLIRYNDDYFVLADFHAYQAAQKRIDLLYQEPLNWARMALASIAESGRFSADFTVQGYGNQIWSVAPTHPLVKDDDV</sequence>
<evidence type="ECO:0000313" key="12">
    <source>
        <dbReference type="EMBL" id="KRO16041.1"/>
    </source>
</evidence>
<comment type="cofactor">
    <cofactor evidence="2 11">
        <name>pyridoxal 5'-phosphate</name>
        <dbReference type="ChEBI" id="CHEBI:597326"/>
    </cofactor>
</comment>
<dbReference type="STRING" id="1293598.IV56_GL002040"/>
<keyword evidence="6 11" id="KW-0808">Transferase</keyword>
<evidence type="ECO:0000256" key="8">
    <source>
        <dbReference type="ARBA" id="ARBA00023277"/>
    </source>
</evidence>
<dbReference type="InterPro" id="IPR011833">
    <property type="entry name" value="Glycg_phsphrylas"/>
</dbReference>
<dbReference type="GO" id="GO:0005980">
    <property type="term" value="P:glycogen catabolic process"/>
    <property type="evidence" value="ECO:0007669"/>
    <property type="project" value="UniProtKB-ARBA"/>
</dbReference>
<dbReference type="Proteomes" id="UP000050969">
    <property type="component" value="Unassembled WGS sequence"/>
</dbReference>
<dbReference type="EMBL" id="JQCE01000057">
    <property type="protein sequence ID" value="KRO16041.1"/>
    <property type="molecule type" value="Genomic_DNA"/>
</dbReference>
<dbReference type="Gene3D" id="3.40.50.2000">
    <property type="entry name" value="Glycogen Phosphorylase B"/>
    <property type="match status" value="2"/>
</dbReference>
<evidence type="ECO:0000256" key="7">
    <source>
        <dbReference type="ARBA" id="ARBA00022898"/>
    </source>
</evidence>
<keyword evidence="13" id="KW-1185">Reference proteome</keyword>
<dbReference type="InterPro" id="IPR000811">
    <property type="entry name" value="Glyco_trans_35"/>
</dbReference>
<keyword evidence="8 11" id="KW-0119">Carbohydrate metabolism</keyword>
<comment type="catalytic activity">
    <reaction evidence="1 11">
        <text>[(1-&gt;4)-alpha-D-glucosyl](n) + phosphate = [(1-&gt;4)-alpha-D-glucosyl](n-1) + alpha-D-glucose 1-phosphate</text>
        <dbReference type="Rhea" id="RHEA:41732"/>
        <dbReference type="Rhea" id="RHEA-COMP:9584"/>
        <dbReference type="Rhea" id="RHEA-COMP:9586"/>
        <dbReference type="ChEBI" id="CHEBI:15444"/>
        <dbReference type="ChEBI" id="CHEBI:43474"/>
        <dbReference type="ChEBI" id="CHEBI:58601"/>
        <dbReference type="EC" id="2.4.1.1"/>
    </reaction>
</comment>
<organism evidence="12 13">
    <name type="scientific">Lacticaseibacillus saniviri JCM 17471 = DSM 24301</name>
    <dbReference type="NCBI Taxonomy" id="1293598"/>
    <lineage>
        <taxon>Bacteria</taxon>
        <taxon>Bacillati</taxon>
        <taxon>Bacillota</taxon>
        <taxon>Bacilli</taxon>
        <taxon>Lactobacillales</taxon>
        <taxon>Lactobacillaceae</taxon>
        <taxon>Lacticaseibacillus</taxon>
    </lineage>
</organism>
<accession>A0A0R2MQZ2</accession>
<comment type="caution">
    <text evidence="12">The sequence shown here is derived from an EMBL/GenBank/DDBJ whole genome shotgun (WGS) entry which is preliminary data.</text>
</comment>
<keyword evidence="4" id="KW-0021">Allosteric enzyme</keyword>
<dbReference type="PANTHER" id="PTHR11468">
    <property type="entry name" value="GLYCOGEN PHOSPHORYLASE"/>
    <property type="match status" value="1"/>
</dbReference>
<dbReference type="PATRIC" id="fig|1293598.4.peg.2126"/>
<dbReference type="EC" id="2.4.1.1" evidence="11"/>
<dbReference type="GO" id="GO:0005737">
    <property type="term" value="C:cytoplasm"/>
    <property type="evidence" value="ECO:0007669"/>
    <property type="project" value="TreeGrafter"/>
</dbReference>
<reference evidence="12 13" key="1">
    <citation type="journal article" date="2015" name="Genome Announc.">
        <title>Expanding the biotechnology potential of lactobacilli through comparative genomics of 213 strains and associated genera.</title>
        <authorList>
            <person name="Sun Z."/>
            <person name="Harris H.M."/>
            <person name="McCann A."/>
            <person name="Guo C."/>
            <person name="Argimon S."/>
            <person name="Zhang W."/>
            <person name="Yang X."/>
            <person name="Jeffery I.B."/>
            <person name="Cooney J.C."/>
            <person name="Kagawa T.F."/>
            <person name="Liu W."/>
            <person name="Song Y."/>
            <person name="Salvetti E."/>
            <person name="Wrobel A."/>
            <person name="Rasinkangas P."/>
            <person name="Parkhill J."/>
            <person name="Rea M.C."/>
            <person name="O'Sullivan O."/>
            <person name="Ritari J."/>
            <person name="Douillard F.P."/>
            <person name="Paul Ross R."/>
            <person name="Yang R."/>
            <person name="Briner A.E."/>
            <person name="Felis G.E."/>
            <person name="de Vos W.M."/>
            <person name="Barrangou R."/>
            <person name="Klaenhammer T.R."/>
            <person name="Caufield P.W."/>
            <person name="Cui Y."/>
            <person name="Zhang H."/>
            <person name="O'Toole P.W."/>
        </authorList>
    </citation>
    <scope>NUCLEOTIDE SEQUENCE [LARGE SCALE GENOMIC DNA]</scope>
    <source>
        <strain evidence="12 13">DSM 24301</strain>
    </source>
</reference>
<keyword evidence="7 10" id="KW-0663">Pyridoxal phosphate</keyword>
<evidence type="ECO:0000256" key="5">
    <source>
        <dbReference type="ARBA" id="ARBA00022676"/>
    </source>
</evidence>
<protein>
    <recommendedName>
        <fullName evidence="11">Alpha-1,4 glucan phosphorylase</fullName>
        <ecNumber evidence="11">2.4.1.1</ecNumber>
    </recommendedName>
</protein>
<feature type="modified residue" description="N6-(pyridoxal phosphate)lysine" evidence="10">
    <location>
        <position position="642"/>
    </location>
</feature>
<gene>
    <name evidence="12" type="ORF">IV56_GL002040</name>
</gene>
<evidence type="ECO:0000256" key="10">
    <source>
        <dbReference type="PIRSR" id="PIRSR000460-1"/>
    </source>
</evidence>
<evidence type="ECO:0000256" key="1">
    <source>
        <dbReference type="ARBA" id="ARBA00001275"/>
    </source>
</evidence>
<evidence type="ECO:0000256" key="11">
    <source>
        <dbReference type="RuleBase" id="RU000587"/>
    </source>
</evidence>
<dbReference type="CDD" id="cd04300">
    <property type="entry name" value="GT35_Glycogen_Phosphorylase"/>
    <property type="match status" value="1"/>
</dbReference>
<dbReference type="FunFam" id="3.40.50.2000:FF:000003">
    <property type="entry name" value="Alpha-1,4 glucan phosphorylase"/>
    <property type="match status" value="1"/>
</dbReference>
<dbReference type="AlphaFoldDB" id="A0A0R2MQZ2"/>
<dbReference type="GO" id="GO:0008184">
    <property type="term" value="F:glycogen phosphorylase activity"/>
    <property type="evidence" value="ECO:0007669"/>
    <property type="project" value="InterPro"/>
</dbReference>
<evidence type="ECO:0000256" key="6">
    <source>
        <dbReference type="ARBA" id="ARBA00022679"/>
    </source>
</evidence>
<keyword evidence="5 11" id="KW-0328">Glycosyltransferase</keyword>
<evidence type="ECO:0000256" key="2">
    <source>
        <dbReference type="ARBA" id="ARBA00001933"/>
    </source>
</evidence>
<evidence type="ECO:0000313" key="13">
    <source>
        <dbReference type="Proteomes" id="UP000050969"/>
    </source>
</evidence>
<evidence type="ECO:0000256" key="9">
    <source>
        <dbReference type="ARBA" id="ARBA00025174"/>
    </source>
</evidence>
<dbReference type="GO" id="GO:0030170">
    <property type="term" value="F:pyridoxal phosphate binding"/>
    <property type="evidence" value="ECO:0007669"/>
    <property type="project" value="InterPro"/>
</dbReference>
<dbReference type="SUPFAM" id="SSF53756">
    <property type="entry name" value="UDP-Glycosyltransferase/glycogen phosphorylase"/>
    <property type="match status" value="1"/>
</dbReference>
<dbReference type="Pfam" id="PF00343">
    <property type="entry name" value="Phosphorylase"/>
    <property type="match status" value="1"/>
</dbReference>
<comment type="function">
    <text evidence="9">Phosphorylase is an important allosteric enzyme in carbohydrate metabolism. Enzymes from different sources differ in their regulatory mechanisms and in their natural substrates. However, all known phosphorylases share catalytic and structural properties.</text>
</comment>
<comment type="similarity">
    <text evidence="3 11">Belongs to the glycogen phosphorylase family.</text>
</comment>
<proteinExistence type="inferred from homology"/>
<dbReference type="PANTHER" id="PTHR11468:SF3">
    <property type="entry name" value="GLYCOGEN PHOSPHORYLASE, LIVER FORM"/>
    <property type="match status" value="1"/>
</dbReference>
<dbReference type="PIRSF" id="PIRSF000460">
    <property type="entry name" value="Pprylas_GlgP"/>
    <property type="match status" value="1"/>
</dbReference>
<dbReference type="RefSeq" id="WP_056993172.1">
    <property type="nucleotide sequence ID" value="NZ_JQCE01000057.1"/>
</dbReference>
<evidence type="ECO:0000256" key="4">
    <source>
        <dbReference type="ARBA" id="ARBA00022533"/>
    </source>
</evidence>
<evidence type="ECO:0000256" key="3">
    <source>
        <dbReference type="ARBA" id="ARBA00006047"/>
    </source>
</evidence>